<evidence type="ECO:0000256" key="1">
    <source>
        <dbReference type="SAM" id="Coils"/>
    </source>
</evidence>
<feature type="domain" description="DUF4216" evidence="2">
    <location>
        <begin position="805"/>
        <end position="879"/>
    </location>
</feature>
<dbReference type="Pfam" id="PF13960">
    <property type="entry name" value="DUF4218"/>
    <property type="match status" value="1"/>
</dbReference>
<dbReference type="Pfam" id="PF13952">
    <property type="entry name" value="DUF4216"/>
    <property type="match status" value="1"/>
</dbReference>
<dbReference type="Proteomes" id="UP001177003">
    <property type="component" value="Chromosome 2"/>
</dbReference>
<feature type="coiled-coil region" evidence="1">
    <location>
        <begin position="1430"/>
        <end position="1467"/>
    </location>
</feature>
<evidence type="ECO:0008006" key="6">
    <source>
        <dbReference type="Google" id="ProtNLM"/>
    </source>
</evidence>
<dbReference type="InterPro" id="IPR025312">
    <property type="entry name" value="DUF4216"/>
</dbReference>
<dbReference type="InterPro" id="IPR004252">
    <property type="entry name" value="Probable_transposase_24"/>
</dbReference>
<keyword evidence="1" id="KW-0175">Coiled coil</keyword>
<protein>
    <recommendedName>
        <fullName evidence="6">DUF4218 domain-containing protein</fullName>
    </recommendedName>
</protein>
<evidence type="ECO:0000313" key="4">
    <source>
        <dbReference type="EMBL" id="CAI9271574.1"/>
    </source>
</evidence>
<dbReference type="PANTHER" id="PTHR48258:SF4">
    <property type="entry name" value="DUF4216 DOMAIN-CONTAINING PROTEIN"/>
    <property type="match status" value="1"/>
</dbReference>
<sequence length="1483" mass="171789">MNGYTQWYLHGEKYPTLEIGQCSNPISPQHVGPSSNIETVQHINNDFSDYHRYEEMVIDNMHQPEASYYQQTPQHPNHEAQNFYKVLKQANTSFDTLLSIVKDILPTGEKLPNNFYETKKMLKPLKLPSERIHVCINHCMLFRGQFAELDHCAVCGENRYKAKGRKVPNLVMTYMPIGPRLQRLFYSRKTAKHLTWHADHLVDPEKMIHPSEGEAWNHFDRKLPNFANEKRNIRLGLCTDGFSPNNSNMTPNSCWPVFLTVYNIPPWLAFKHQYIQLPLIIPGKKIPGQNLDVFLQPLVDELKMLFTDGIETYDAHRKTNFQMKVVLLWTVSDFPAYAMLSGWITHGNLACPYCMHQTESFRLSNGQKPCWFDCHRKHLPERHVFRNDTVNFLKGKKVKGHEVPVPYPTGEYIWEKIQHFPTVYNGTPYGPNYIKAKGFGITHNWVKKSIFWELPYWRHLLIRHNLDLMHVEKNFFENMFHISMGTPKSKDNMKAREDIEMLCDRPILNPIRDNNRKPRKNPGKYTLTKEQVKKDLFDMKRCIVQTMCKLEQIYPPSFFDSMEHLVIHLADEAIVGGPVHYRWMYQYERKLGIIKRRIRNKARVEGSIVNEHLVNELATYCSLYFDPTIETRHNREARNFAPQSHRFSSGGAPLSIFVVPSRRLYEKSGKRKPLSDKVLHKAHTYILLNCKEVNPYIIEFDEMVIRTNPNESVSDLRDKYFAEWFEDRIMYKTPDGSARHLEVIATKPSRHAYFHNGYFVNGYKFHTQQYGEGRATKNFGVCVRGETYNAEQESDYYGILQEILEIEYYSSGPSTVVLFNCIWFDNKDGVIVNKNKLVDVKPKSRLQTDDPFCLASQAEQVFYTPYPSMSNETKDKWAVIKTKARGVFEVTEAEMEADEVFQVEERFESPLTVTRVEPLCLASTINTYEQISDEANERIEEEDEEVEDFEDGGDENEFYYSEEEFEDEDDGDESCQVINARIKATVPTLLLAVWGIGGGGLSPNSTDKPCYRTSLIPIDMPIVTGVAGSNSQGAINEQTDMADPLADLAGILRHQARGLGHMSQLIQTDYRLQSPQMGYTPQFPNTGAELPTPQTVLRPGGRDGFEEYYFKVQMHRQTFGRHRPRTRHGHRTRHRCRMAPPLEVLRAATTRMRVIFRSLRCPSSAEKGESLGLGKSTARVLVSIGRIWIIRGHDLVIFLMRPFCRCFRTMYRWNSLENSNIFDAFKCVLKDRYRDRMKRIRIKSGEMARNDGKPVPLGHWTYYEGMHDYRPGRVPENHWSTDKWRKNSKIAQQNRKVADANGSTARHTAGSIGFDEHRNNLEKMLGKPPTQFDVFMKTHGTTEAKKRYFAGDHENLEYCSLTAKEAQEMYLQEMAKKHGEDSSNHKDDARVWEEIQLGRKGKKKGDIYGIGASDIHFVITGTPSSQSTKSDSTQQEVDMLRAQVSTMEQQQQQMKEQMEMVMRMMNMSGNQLRAPPDNPPEDN</sequence>
<dbReference type="InterPro" id="IPR025452">
    <property type="entry name" value="DUF4218"/>
</dbReference>
<evidence type="ECO:0000313" key="5">
    <source>
        <dbReference type="Proteomes" id="UP001177003"/>
    </source>
</evidence>
<organism evidence="4 5">
    <name type="scientific">Lactuca saligna</name>
    <name type="common">Willowleaf lettuce</name>
    <dbReference type="NCBI Taxonomy" id="75948"/>
    <lineage>
        <taxon>Eukaryota</taxon>
        <taxon>Viridiplantae</taxon>
        <taxon>Streptophyta</taxon>
        <taxon>Embryophyta</taxon>
        <taxon>Tracheophyta</taxon>
        <taxon>Spermatophyta</taxon>
        <taxon>Magnoliopsida</taxon>
        <taxon>eudicotyledons</taxon>
        <taxon>Gunneridae</taxon>
        <taxon>Pentapetalae</taxon>
        <taxon>asterids</taxon>
        <taxon>campanulids</taxon>
        <taxon>Asterales</taxon>
        <taxon>Asteraceae</taxon>
        <taxon>Cichorioideae</taxon>
        <taxon>Cichorieae</taxon>
        <taxon>Lactucinae</taxon>
        <taxon>Lactuca</taxon>
    </lineage>
</organism>
<dbReference type="Pfam" id="PF02992">
    <property type="entry name" value="Transposase_21"/>
    <property type="match status" value="1"/>
</dbReference>
<name>A0AA35Y8V2_LACSI</name>
<reference evidence="4" key="1">
    <citation type="submission" date="2023-04" db="EMBL/GenBank/DDBJ databases">
        <authorList>
            <person name="Vijverberg K."/>
            <person name="Xiong W."/>
            <person name="Schranz E."/>
        </authorList>
    </citation>
    <scope>NUCLEOTIDE SEQUENCE</scope>
</reference>
<feature type="coiled-coil region" evidence="1">
    <location>
        <begin position="925"/>
        <end position="952"/>
    </location>
</feature>
<dbReference type="EMBL" id="OX465078">
    <property type="protein sequence ID" value="CAI9271574.1"/>
    <property type="molecule type" value="Genomic_DNA"/>
</dbReference>
<feature type="domain" description="DUF4218" evidence="3">
    <location>
        <begin position="532"/>
        <end position="639"/>
    </location>
</feature>
<dbReference type="PANTHER" id="PTHR48258">
    <property type="entry name" value="DUF4218 DOMAIN-CONTAINING PROTEIN-RELATED"/>
    <property type="match status" value="1"/>
</dbReference>
<evidence type="ECO:0000259" key="3">
    <source>
        <dbReference type="Pfam" id="PF13960"/>
    </source>
</evidence>
<evidence type="ECO:0000259" key="2">
    <source>
        <dbReference type="Pfam" id="PF13952"/>
    </source>
</evidence>
<accession>A0AA35Y8V2</accession>
<keyword evidence="5" id="KW-1185">Reference proteome</keyword>
<gene>
    <name evidence="4" type="ORF">LSALG_LOCUS11841</name>
</gene>
<dbReference type="Pfam" id="PF03004">
    <property type="entry name" value="Transposase_24"/>
    <property type="match status" value="1"/>
</dbReference>
<proteinExistence type="predicted"/>
<dbReference type="InterPro" id="IPR004242">
    <property type="entry name" value="Transposase_21"/>
</dbReference>